<name>A0A9Q0F678_9ROSI</name>
<reference evidence="9" key="1">
    <citation type="submission" date="2022-02" db="EMBL/GenBank/DDBJ databases">
        <authorList>
            <person name="Henning P.M."/>
            <person name="McCubbin A.G."/>
            <person name="Shore J.S."/>
        </authorList>
    </citation>
    <scope>NUCLEOTIDE SEQUENCE</scope>
    <source>
        <strain evidence="9">F60SS</strain>
        <tissue evidence="9">Leaves</tissue>
    </source>
</reference>
<accession>A0A9Q0F678</accession>
<dbReference type="GO" id="GO:0005634">
    <property type="term" value="C:nucleus"/>
    <property type="evidence" value="ECO:0007669"/>
    <property type="project" value="UniProtKB-SubCell"/>
</dbReference>
<dbReference type="SMART" id="SM00353">
    <property type="entry name" value="HLH"/>
    <property type="match status" value="1"/>
</dbReference>
<evidence type="ECO:0000256" key="2">
    <source>
        <dbReference type="ARBA" id="ARBA00022737"/>
    </source>
</evidence>
<dbReference type="FunFam" id="1.25.40.10:FF:000629">
    <property type="entry name" value="Putative pentatricopeptide repeat-containing protein"/>
    <property type="match status" value="1"/>
</dbReference>
<proteinExistence type="predicted"/>
<dbReference type="GO" id="GO:0003723">
    <property type="term" value="F:RNA binding"/>
    <property type="evidence" value="ECO:0007669"/>
    <property type="project" value="InterPro"/>
</dbReference>
<dbReference type="PROSITE" id="PS51375">
    <property type="entry name" value="PPR"/>
    <property type="match status" value="2"/>
</dbReference>
<dbReference type="AlphaFoldDB" id="A0A9Q0F678"/>
<dbReference type="PANTHER" id="PTHR24015:SF548">
    <property type="entry name" value="OS08G0340900 PROTEIN"/>
    <property type="match status" value="1"/>
</dbReference>
<feature type="non-terminal residue" evidence="9">
    <location>
        <position position="671"/>
    </location>
</feature>
<evidence type="ECO:0000313" key="9">
    <source>
        <dbReference type="EMBL" id="KAJ4824844.1"/>
    </source>
</evidence>
<dbReference type="EMBL" id="JAKUCV010007073">
    <property type="protein sequence ID" value="KAJ4824844.1"/>
    <property type="molecule type" value="Genomic_DNA"/>
</dbReference>
<feature type="compositionally biased region" description="Basic and acidic residues" evidence="7">
    <location>
        <begin position="69"/>
        <end position="85"/>
    </location>
</feature>
<dbReference type="OrthoDB" id="1923196at2759"/>
<feature type="compositionally biased region" description="Polar residues" evidence="7">
    <location>
        <begin position="31"/>
        <end position="45"/>
    </location>
</feature>
<dbReference type="SUPFAM" id="SSF47459">
    <property type="entry name" value="HLH, helix-loop-helix DNA-binding domain"/>
    <property type="match status" value="1"/>
</dbReference>
<dbReference type="FunFam" id="4.10.280.10:FF:000002">
    <property type="entry name" value="Basic helix-loop-helix transcription factor"/>
    <property type="match status" value="1"/>
</dbReference>
<dbReference type="PROSITE" id="PS50888">
    <property type="entry name" value="BHLH"/>
    <property type="match status" value="1"/>
</dbReference>
<dbReference type="GO" id="GO:0006355">
    <property type="term" value="P:regulation of DNA-templated transcription"/>
    <property type="evidence" value="ECO:0007669"/>
    <property type="project" value="UniProtKB-ARBA"/>
</dbReference>
<feature type="repeat" description="PPR" evidence="6">
    <location>
        <begin position="571"/>
        <end position="605"/>
    </location>
</feature>
<protein>
    <recommendedName>
        <fullName evidence="8">BHLH domain-containing protein</fullName>
    </recommendedName>
</protein>
<evidence type="ECO:0000256" key="3">
    <source>
        <dbReference type="ARBA" id="ARBA00023015"/>
    </source>
</evidence>
<keyword evidence="10" id="KW-1185">Reference proteome</keyword>
<dbReference type="Pfam" id="PF13041">
    <property type="entry name" value="PPR_2"/>
    <property type="match status" value="1"/>
</dbReference>
<reference evidence="9" key="2">
    <citation type="journal article" date="2023" name="Plants (Basel)">
        <title>Annotation of the Turnera subulata (Passifloraceae) Draft Genome Reveals the S-Locus Evolved after the Divergence of Turneroideae from Passifloroideae in a Stepwise Manner.</title>
        <authorList>
            <person name="Henning P.M."/>
            <person name="Roalson E.H."/>
            <person name="Mir W."/>
            <person name="McCubbin A.G."/>
            <person name="Shore J.S."/>
        </authorList>
    </citation>
    <scope>NUCLEOTIDE SEQUENCE</scope>
    <source>
        <strain evidence="9">F60SS</strain>
    </source>
</reference>
<dbReference type="InterPro" id="IPR011990">
    <property type="entry name" value="TPR-like_helical_dom_sf"/>
</dbReference>
<evidence type="ECO:0000256" key="4">
    <source>
        <dbReference type="ARBA" id="ARBA00023163"/>
    </source>
</evidence>
<evidence type="ECO:0000313" key="10">
    <source>
        <dbReference type="Proteomes" id="UP001141552"/>
    </source>
</evidence>
<organism evidence="9 10">
    <name type="scientific">Turnera subulata</name>
    <dbReference type="NCBI Taxonomy" id="218843"/>
    <lineage>
        <taxon>Eukaryota</taxon>
        <taxon>Viridiplantae</taxon>
        <taxon>Streptophyta</taxon>
        <taxon>Embryophyta</taxon>
        <taxon>Tracheophyta</taxon>
        <taxon>Spermatophyta</taxon>
        <taxon>Magnoliopsida</taxon>
        <taxon>eudicotyledons</taxon>
        <taxon>Gunneridae</taxon>
        <taxon>Pentapetalae</taxon>
        <taxon>rosids</taxon>
        <taxon>fabids</taxon>
        <taxon>Malpighiales</taxon>
        <taxon>Passifloraceae</taxon>
        <taxon>Turnera</taxon>
    </lineage>
</organism>
<dbReference type="Gene3D" id="1.25.40.10">
    <property type="entry name" value="Tetratricopeptide repeat domain"/>
    <property type="match status" value="2"/>
</dbReference>
<dbReference type="InterPro" id="IPR036638">
    <property type="entry name" value="HLH_DNA-bd_sf"/>
</dbReference>
<evidence type="ECO:0000256" key="1">
    <source>
        <dbReference type="ARBA" id="ARBA00004123"/>
    </source>
</evidence>
<dbReference type="InterPro" id="IPR011598">
    <property type="entry name" value="bHLH_dom"/>
</dbReference>
<dbReference type="NCBIfam" id="TIGR00756">
    <property type="entry name" value="PPR"/>
    <property type="match status" value="4"/>
</dbReference>
<dbReference type="GO" id="GO:0009451">
    <property type="term" value="P:RNA modification"/>
    <property type="evidence" value="ECO:0007669"/>
    <property type="project" value="InterPro"/>
</dbReference>
<dbReference type="GO" id="GO:0046983">
    <property type="term" value="F:protein dimerization activity"/>
    <property type="evidence" value="ECO:0007669"/>
    <property type="project" value="InterPro"/>
</dbReference>
<dbReference type="Pfam" id="PF00010">
    <property type="entry name" value="HLH"/>
    <property type="match status" value="1"/>
</dbReference>
<keyword evidence="4" id="KW-0804">Transcription</keyword>
<feature type="region of interest" description="Disordered" evidence="7">
    <location>
        <begin position="31"/>
        <end position="187"/>
    </location>
</feature>
<dbReference type="InterPro" id="IPR046960">
    <property type="entry name" value="PPR_At4g14850-like_plant"/>
</dbReference>
<comment type="subcellular location">
    <subcellularLocation>
        <location evidence="1">Nucleus</location>
    </subcellularLocation>
</comment>
<dbReference type="Gene3D" id="4.10.280.10">
    <property type="entry name" value="Helix-loop-helix DNA-binding domain"/>
    <property type="match status" value="1"/>
</dbReference>
<dbReference type="InterPro" id="IPR002885">
    <property type="entry name" value="PPR_rpt"/>
</dbReference>
<dbReference type="Proteomes" id="UP001141552">
    <property type="component" value="Unassembled WGS sequence"/>
</dbReference>
<evidence type="ECO:0000256" key="7">
    <source>
        <dbReference type="SAM" id="MobiDB-lite"/>
    </source>
</evidence>
<dbReference type="PANTHER" id="PTHR24015">
    <property type="entry name" value="OS07G0578800 PROTEIN-RELATED"/>
    <property type="match status" value="1"/>
</dbReference>
<evidence type="ECO:0000256" key="5">
    <source>
        <dbReference type="ARBA" id="ARBA00023242"/>
    </source>
</evidence>
<gene>
    <name evidence="9" type="ORF">Tsubulata_048755</name>
</gene>
<feature type="compositionally biased region" description="Basic and acidic residues" evidence="7">
    <location>
        <begin position="132"/>
        <end position="141"/>
    </location>
</feature>
<dbReference type="Pfam" id="PF01535">
    <property type="entry name" value="PPR"/>
    <property type="match status" value="3"/>
</dbReference>
<sequence length="671" mass="73743">MINPFAIPESMGLYSRGGGMLQPQEVFTSSGLKSLSGGQAQQNHVNVGEASREASLSVPHVATEGSPLKNEKRSESVARSHDEAKQGVGESGNESDEAEFSGGCGQDEQSMLEGNDADISAKSPGSKKRKRGGQETERDQAKGTPKSGEATNDNVEIQQKGDQKPNSTTTKAAGKQSKHGSQASDPPKEEYIHVRARRGQATNSHSLAERVRREKISERMKFLQDLVPGCSKVTGKAVMLDEIINYVQSLQRQVEFLSMKLATVNPRLDFNIEGLLAKDILQSRTVPSSLAFAPEMPMTYPPLHPSQPGLVPAAFPGMESHSDILRRTINTQLTTMTGGFKEPAQVSSAWDDELHNVVQMSYGSGPPQDSQDVNGIKSRSLGRVGLQLKNRFKAQKKRVMTTPSNHYASFLRLCRETRNQAQAKKLHCLIIKTVANPETFLYNNLINTYGKLGHTTYARLVFNLMPTRDGVSWNSLISGYARHGSAMEAVEAYNLMLREGVFNLNRITFSTVLSLASSQGCIDLGRQVHGQIVKLGFGGYAFVGSPLVDMYAKMGYVHEAKRVFDEMPERNVVTYNTMIAGLLRCGMVEDSRRLFYGMKEKDSISWTTMVTGLMQNGLEEEAIDVFREMRLVGLAMDQYTFGSVLTACGGLMALGEGKQVHAFVIRSDYMQ</sequence>
<keyword evidence="5" id="KW-0539">Nucleus</keyword>
<keyword evidence="2" id="KW-0677">Repeat</keyword>
<feature type="repeat" description="PPR" evidence="6">
    <location>
        <begin position="469"/>
        <end position="503"/>
    </location>
</feature>
<evidence type="ECO:0000259" key="8">
    <source>
        <dbReference type="PROSITE" id="PS50888"/>
    </source>
</evidence>
<dbReference type="CDD" id="cd18919">
    <property type="entry name" value="bHLH_AtBPE_like"/>
    <property type="match status" value="1"/>
</dbReference>
<feature type="domain" description="BHLH" evidence="8">
    <location>
        <begin position="200"/>
        <end position="250"/>
    </location>
</feature>
<evidence type="ECO:0000256" key="6">
    <source>
        <dbReference type="PROSITE-ProRule" id="PRU00708"/>
    </source>
</evidence>
<keyword evidence="3" id="KW-0805">Transcription regulation</keyword>
<comment type="caution">
    <text evidence="9">The sequence shown here is derived from an EMBL/GenBank/DDBJ whole genome shotgun (WGS) entry which is preliminary data.</text>
</comment>